<evidence type="ECO:0000256" key="1">
    <source>
        <dbReference type="ARBA" id="ARBA00012382"/>
    </source>
</evidence>
<dbReference type="GO" id="GO:0046872">
    <property type="term" value="F:metal ion binding"/>
    <property type="evidence" value="ECO:0007669"/>
    <property type="project" value="UniProtKB-KW"/>
</dbReference>
<dbReference type="InterPro" id="IPR000092">
    <property type="entry name" value="Polyprenyl_synt"/>
</dbReference>
<dbReference type="CDD" id="cd00685">
    <property type="entry name" value="Trans_IPPS_HT"/>
    <property type="match status" value="1"/>
</dbReference>
<dbReference type="EMBL" id="CP042196">
    <property type="protein sequence ID" value="QDS74816.1"/>
    <property type="molecule type" value="Genomic_DNA"/>
</dbReference>
<dbReference type="GO" id="GO:0004311">
    <property type="term" value="F:geranylgeranyl diphosphate synthase activity"/>
    <property type="evidence" value="ECO:0007669"/>
    <property type="project" value="UniProtKB-EC"/>
</dbReference>
<keyword evidence="4" id="KW-0460">Magnesium</keyword>
<dbReference type="PANTHER" id="PTHR12001">
    <property type="entry name" value="GERANYLGERANYL PYROPHOSPHATE SYNTHASE"/>
    <property type="match status" value="1"/>
</dbReference>
<evidence type="ECO:0000313" key="6">
    <source>
        <dbReference type="Proteomes" id="UP000316270"/>
    </source>
</evidence>
<dbReference type="AlphaFoldDB" id="A0A517LGW5"/>
<keyword evidence="2" id="KW-0808">Transferase</keyword>
<sequence length="502" mass="56216">MDNQFLLSGYTCTPPPDEIEDAFISVGIDAGAQGGKTGLLRLDQVMMKTTGDTDARLQFFVDKMLPSPECSPGLGCDMDSFDEQQDKYGQQRDETMSALSSLHDSKTIVNTDLAQKNQLLHRVEMMPTPKLQEYDTSTLQALASPLSLETCHEDEPLKKRQRIDSLLTPVSSSGEDIAFEDYLVTPFDDIENNDAPPEPFKGIHETWTEAEEKIINEPYTYLTSHTGKDIRTQILHAFNVYLKIDPDHLSTINRAIGMLHNASLLIDDIQDSSSLRRGAPSAHTVFGTASTINSANYVYFQAMAELSNLPAAVVPGALKIYCEELLNLHRGQGLDLHWRDTLTLPTETAYLKMVANKTGGLFRLANRLMRLLSDCSVDLSPLVEKLGLIFQIRDDYKNLVSDAYTSQKGHCEDLTEGKFSFLIIHAIQHSPRGDTKILDILALKTEDDALKDFVVDYMRNVTKTFAYTERVLRKLDGEARAEMKLFGERNLLLERLLDKLAA</sequence>
<dbReference type="EC" id="2.5.1.29" evidence="1"/>
<keyword evidence="6" id="KW-1185">Reference proteome</keyword>
<gene>
    <name evidence="5" type="ORF">FKW77_002380</name>
</gene>
<evidence type="ECO:0000256" key="3">
    <source>
        <dbReference type="ARBA" id="ARBA00022723"/>
    </source>
</evidence>
<dbReference type="SUPFAM" id="SSF48576">
    <property type="entry name" value="Terpenoid synthases"/>
    <property type="match status" value="1"/>
</dbReference>
<dbReference type="Proteomes" id="UP000316270">
    <property type="component" value="Chromosome 12"/>
</dbReference>
<evidence type="ECO:0000313" key="5">
    <source>
        <dbReference type="EMBL" id="QDS74816.1"/>
    </source>
</evidence>
<evidence type="ECO:0000256" key="2">
    <source>
        <dbReference type="ARBA" id="ARBA00022679"/>
    </source>
</evidence>
<organism evidence="5 6">
    <name type="scientific">Venturia effusa</name>
    <dbReference type="NCBI Taxonomy" id="50376"/>
    <lineage>
        <taxon>Eukaryota</taxon>
        <taxon>Fungi</taxon>
        <taxon>Dikarya</taxon>
        <taxon>Ascomycota</taxon>
        <taxon>Pezizomycotina</taxon>
        <taxon>Dothideomycetes</taxon>
        <taxon>Pleosporomycetidae</taxon>
        <taxon>Venturiales</taxon>
        <taxon>Venturiaceae</taxon>
        <taxon>Venturia</taxon>
    </lineage>
</organism>
<dbReference type="InterPro" id="IPR033749">
    <property type="entry name" value="Polyprenyl_synt_CS"/>
</dbReference>
<dbReference type="GO" id="GO:0043386">
    <property type="term" value="P:mycotoxin biosynthetic process"/>
    <property type="evidence" value="ECO:0007669"/>
    <property type="project" value="UniProtKB-ARBA"/>
</dbReference>
<dbReference type="Pfam" id="PF00348">
    <property type="entry name" value="polyprenyl_synt"/>
    <property type="match status" value="1"/>
</dbReference>
<proteinExistence type="predicted"/>
<dbReference type="PROSITE" id="PS00723">
    <property type="entry name" value="POLYPRENYL_SYNTHASE_1"/>
    <property type="match status" value="1"/>
</dbReference>
<name>A0A517LGW5_9PEZI</name>
<dbReference type="GO" id="GO:0008299">
    <property type="term" value="P:isoprenoid biosynthetic process"/>
    <property type="evidence" value="ECO:0007669"/>
    <property type="project" value="InterPro"/>
</dbReference>
<evidence type="ECO:0000256" key="4">
    <source>
        <dbReference type="ARBA" id="ARBA00022842"/>
    </source>
</evidence>
<protein>
    <recommendedName>
        <fullName evidence="1">geranylgeranyl diphosphate synthase</fullName>
        <ecNumber evidence="1">2.5.1.29</ecNumber>
    </recommendedName>
</protein>
<dbReference type="STRING" id="50376.A0A517LGW5"/>
<dbReference type="OrthoDB" id="6921389at2759"/>
<dbReference type="SFLD" id="SFLDS00005">
    <property type="entry name" value="Isoprenoid_Synthase_Type_I"/>
    <property type="match status" value="1"/>
</dbReference>
<reference evidence="5 6" key="1">
    <citation type="submission" date="2019-07" db="EMBL/GenBank/DDBJ databases">
        <title>Finished genome of Venturia effusa.</title>
        <authorList>
            <person name="Young C.A."/>
            <person name="Cox M.P."/>
            <person name="Ganley A.R.D."/>
            <person name="David W.J."/>
        </authorList>
    </citation>
    <scope>NUCLEOTIDE SEQUENCE [LARGE SCALE GENOMIC DNA]</scope>
    <source>
        <strain evidence="6">albino</strain>
    </source>
</reference>
<dbReference type="PROSITE" id="PS00444">
    <property type="entry name" value="POLYPRENYL_SYNTHASE_2"/>
    <property type="match status" value="1"/>
</dbReference>
<dbReference type="Gene3D" id="1.10.600.10">
    <property type="entry name" value="Farnesyl Diphosphate Synthase"/>
    <property type="match status" value="1"/>
</dbReference>
<dbReference type="InterPro" id="IPR008949">
    <property type="entry name" value="Isoprenoid_synthase_dom_sf"/>
</dbReference>
<dbReference type="PANTHER" id="PTHR12001:SF44">
    <property type="entry name" value="GERANYLGERANYL PYROPHOSPHATE SYNTHASE"/>
    <property type="match status" value="1"/>
</dbReference>
<dbReference type="GO" id="GO:0046165">
    <property type="term" value="P:alcohol biosynthetic process"/>
    <property type="evidence" value="ECO:0007669"/>
    <property type="project" value="UniProtKB-ARBA"/>
</dbReference>
<keyword evidence="3" id="KW-0479">Metal-binding</keyword>
<accession>A0A517LGW5</accession>